<dbReference type="Pfam" id="PF10518">
    <property type="entry name" value="TAT_signal"/>
    <property type="match status" value="1"/>
</dbReference>
<evidence type="ECO:0000259" key="10">
    <source>
        <dbReference type="PROSITE" id="PS51669"/>
    </source>
</evidence>
<comment type="subunit">
    <text evidence="4">Heterodimer of a large and a small subunit.</text>
</comment>
<dbReference type="InterPro" id="IPR006963">
    <property type="entry name" value="Mopterin_OxRdtase_4Fe-4S_dom"/>
</dbReference>
<keyword evidence="12" id="KW-1185">Reference proteome</keyword>
<feature type="domain" description="4Fe-4S Mo/W bis-MGD-type" evidence="10">
    <location>
        <begin position="43"/>
        <end position="99"/>
    </location>
</feature>
<evidence type="ECO:0000256" key="3">
    <source>
        <dbReference type="ARBA" id="ARBA00010312"/>
    </source>
</evidence>
<comment type="cofactor">
    <cofactor evidence="1">
        <name>[4Fe-4S] cluster</name>
        <dbReference type="ChEBI" id="CHEBI:49883"/>
    </cofactor>
</comment>
<evidence type="ECO:0000256" key="6">
    <source>
        <dbReference type="ARBA" id="ARBA00022723"/>
    </source>
</evidence>
<comment type="similarity">
    <text evidence="3">Belongs to the prokaryotic molybdopterin-containing oxidoreductase family.</text>
</comment>
<dbReference type="GO" id="GO:0016491">
    <property type="term" value="F:oxidoreductase activity"/>
    <property type="evidence" value="ECO:0007669"/>
    <property type="project" value="UniProtKB-KW"/>
</dbReference>
<keyword evidence="9" id="KW-0411">Iron-sulfur</keyword>
<sequence length="189" mass="20930">MDINRRQFLKFSGASIAGIAFGTLGLDLSPIEAYAYSLRTLHAKQTTTICPYCAVGCGILVHTINDKVVNTEGDPDHPINEGSLCSKGMAVYQLSHNNPNRLTVPLYRKPYGTRWEEVSWDFALDKIAKNIKTSRDASFEAVNAKGQEVNRTMGIASLGSAALDNEECYIYQKLLRAMGLVYIEHQARI</sequence>
<evidence type="ECO:0000313" key="12">
    <source>
        <dbReference type="Proteomes" id="UP000008561"/>
    </source>
</evidence>
<evidence type="ECO:0000256" key="1">
    <source>
        <dbReference type="ARBA" id="ARBA00001966"/>
    </source>
</evidence>
<dbReference type="HOGENOM" id="CLU_061371_1_1_7"/>
<organism evidence="11 12">
    <name type="scientific">Desulfosudis oleivorans (strain DSM 6200 / JCM 39069 / Hxd3)</name>
    <name type="common">Desulfococcus oleovorans</name>
    <dbReference type="NCBI Taxonomy" id="96561"/>
    <lineage>
        <taxon>Bacteria</taxon>
        <taxon>Pseudomonadati</taxon>
        <taxon>Thermodesulfobacteriota</taxon>
        <taxon>Desulfobacteria</taxon>
        <taxon>Desulfobacterales</taxon>
        <taxon>Desulfosudaceae</taxon>
        <taxon>Desulfosudis</taxon>
    </lineage>
</organism>
<evidence type="ECO:0000256" key="5">
    <source>
        <dbReference type="ARBA" id="ARBA00022485"/>
    </source>
</evidence>
<evidence type="ECO:0000256" key="4">
    <source>
        <dbReference type="ARBA" id="ARBA00011771"/>
    </source>
</evidence>
<dbReference type="eggNOG" id="COG0243">
    <property type="taxonomic scope" value="Bacteria"/>
</dbReference>
<dbReference type="GO" id="GO:0051539">
    <property type="term" value="F:4 iron, 4 sulfur cluster binding"/>
    <property type="evidence" value="ECO:0007669"/>
    <property type="project" value="UniProtKB-KW"/>
</dbReference>
<dbReference type="NCBIfam" id="TIGR01409">
    <property type="entry name" value="TAT_signal_seq"/>
    <property type="match status" value="1"/>
</dbReference>
<evidence type="ECO:0000256" key="2">
    <source>
        <dbReference type="ARBA" id="ARBA00004196"/>
    </source>
</evidence>
<evidence type="ECO:0000256" key="8">
    <source>
        <dbReference type="ARBA" id="ARBA00023004"/>
    </source>
</evidence>
<reference evidence="11 12" key="1">
    <citation type="submission" date="2007-10" db="EMBL/GenBank/DDBJ databases">
        <title>Complete sequence of Desulfococcus oleovorans Hxd3.</title>
        <authorList>
            <consortium name="US DOE Joint Genome Institute"/>
            <person name="Copeland A."/>
            <person name="Lucas S."/>
            <person name="Lapidus A."/>
            <person name="Barry K."/>
            <person name="Glavina del Rio T."/>
            <person name="Dalin E."/>
            <person name="Tice H."/>
            <person name="Pitluck S."/>
            <person name="Kiss H."/>
            <person name="Brettin T."/>
            <person name="Bruce D."/>
            <person name="Detter J.C."/>
            <person name="Han C."/>
            <person name="Schmutz J."/>
            <person name="Larimer F."/>
            <person name="Land M."/>
            <person name="Hauser L."/>
            <person name="Kyrpides N."/>
            <person name="Kim E."/>
            <person name="Wawrik B."/>
            <person name="Richardson P."/>
        </authorList>
    </citation>
    <scope>NUCLEOTIDE SEQUENCE [LARGE SCALE GENOMIC DNA]</scope>
    <source>
        <strain evidence="12">DSM 6200 / JCM 39069 / Hxd3</strain>
    </source>
</reference>
<dbReference type="InterPro" id="IPR027467">
    <property type="entry name" value="MopterinOxRdtase_cofactor_BS"/>
</dbReference>
<name>A8ZYN4_DESOH</name>
<keyword evidence="6" id="KW-0479">Metal-binding</keyword>
<dbReference type="SMART" id="SM00926">
    <property type="entry name" value="Molybdop_Fe4S4"/>
    <property type="match status" value="1"/>
</dbReference>
<dbReference type="PROSITE" id="PS51669">
    <property type="entry name" value="4FE4S_MOW_BIS_MGD"/>
    <property type="match status" value="1"/>
</dbReference>
<comment type="subcellular location">
    <subcellularLocation>
        <location evidence="2">Cell envelope</location>
    </subcellularLocation>
</comment>
<dbReference type="Pfam" id="PF04879">
    <property type="entry name" value="Molybdop_Fe4S4"/>
    <property type="match status" value="1"/>
</dbReference>
<dbReference type="InterPro" id="IPR019546">
    <property type="entry name" value="TAT_signal_bac_arc"/>
</dbReference>
<evidence type="ECO:0000256" key="7">
    <source>
        <dbReference type="ARBA" id="ARBA00023002"/>
    </source>
</evidence>
<evidence type="ECO:0000313" key="11">
    <source>
        <dbReference type="EMBL" id="ABW67139.1"/>
    </source>
</evidence>
<evidence type="ECO:0000256" key="9">
    <source>
        <dbReference type="ARBA" id="ARBA00023014"/>
    </source>
</evidence>
<dbReference type="Gene3D" id="2.20.25.90">
    <property type="entry name" value="ADC-like domains"/>
    <property type="match status" value="1"/>
</dbReference>
<dbReference type="GO" id="GO:0009055">
    <property type="term" value="F:electron transfer activity"/>
    <property type="evidence" value="ECO:0007669"/>
    <property type="project" value="TreeGrafter"/>
</dbReference>
<gene>
    <name evidence="11" type="ordered locus">Dole_1335</name>
</gene>
<dbReference type="EMBL" id="CP000859">
    <property type="protein sequence ID" value="ABW67139.1"/>
    <property type="molecule type" value="Genomic_DNA"/>
</dbReference>
<keyword evidence="8" id="KW-0408">Iron</keyword>
<keyword evidence="7" id="KW-0560">Oxidoreductase</keyword>
<dbReference type="Gene3D" id="3.40.50.740">
    <property type="match status" value="1"/>
</dbReference>
<accession>A8ZYN4</accession>
<dbReference type="GO" id="GO:0009061">
    <property type="term" value="P:anaerobic respiration"/>
    <property type="evidence" value="ECO:0007669"/>
    <property type="project" value="TreeGrafter"/>
</dbReference>
<dbReference type="PROSITE" id="PS51318">
    <property type="entry name" value="TAT"/>
    <property type="match status" value="1"/>
</dbReference>
<dbReference type="SUPFAM" id="SSF53706">
    <property type="entry name" value="Formate dehydrogenase/DMSO reductase, domains 1-3"/>
    <property type="match status" value="1"/>
</dbReference>
<dbReference type="KEGG" id="dol:Dole_1335"/>
<dbReference type="GO" id="GO:0030313">
    <property type="term" value="C:cell envelope"/>
    <property type="evidence" value="ECO:0007669"/>
    <property type="project" value="UniProtKB-SubCell"/>
</dbReference>
<dbReference type="AlphaFoldDB" id="A8ZYN4"/>
<dbReference type="PANTHER" id="PTHR43598">
    <property type="entry name" value="TUNGSTEN-CONTAINING FORMYLMETHANOFURAN DEHYDROGENASE 2 SUBUNIT B"/>
    <property type="match status" value="1"/>
</dbReference>
<dbReference type="GO" id="GO:0030151">
    <property type="term" value="F:molybdenum ion binding"/>
    <property type="evidence" value="ECO:0007669"/>
    <property type="project" value="TreeGrafter"/>
</dbReference>
<protein>
    <submittedName>
        <fullName evidence="11">Molybdopterin oxidoreductase Fe4S4 region</fullName>
    </submittedName>
</protein>
<dbReference type="Proteomes" id="UP000008561">
    <property type="component" value="Chromosome"/>
</dbReference>
<keyword evidence="5" id="KW-0004">4Fe-4S</keyword>
<dbReference type="PANTHER" id="PTHR43598:SF1">
    <property type="entry name" value="FORMATE DEHYDROGENASE-O MAJOR SUBUNIT"/>
    <property type="match status" value="1"/>
</dbReference>
<dbReference type="InterPro" id="IPR006311">
    <property type="entry name" value="TAT_signal"/>
</dbReference>
<dbReference type="STRING" id="96561.Dole_1335"/>
<dbReference type="PROSITE" id="PS00551">
    <property type="entry name" value="MOLYBDOPTERIN_PROK_1"/>
    <property type="match status" value="1"/>
</dbReference>
<proteinExistence type="inferred from homology"/>